<comment type="caution">
    <text evidence="2">The sequence shown here is derived from an EMBL/GenBank/DDBJ whole genome shotgun (WGS) entry which is preliminary data.</text>
</comment>
<protein>
    <submittedName>
        <fullName evidence="2">Uncharacterized protein</fullName>
    </submittedName>
</protein>
<feature type="transmembrane region" description="Helical" evidence="1">
    <location>
        <begin position="81"/>
        <end position="100"/>
    </location>
</feature>
<keyword evidence="1" id="KW-1133">Transmembrane helix</keyword>
<dbReference type="EMBL" id="CAJVCH010330400">
    <property type="protein sequence ID" value="CAG7787034.1"/>
    <property type="molecule type" value="Genomic_DNA"/>
</dbReference>
<dbReference type="AlphaFoldDB" id="A0A8J2PIA5"/>
<reference evidence="2" key="1">
    <citation type="submission" date="2021-06" db="EMBL/GenBank/DDBJ databases">
        <authorList>
            <person name="Hodson N. C."/>
            <person name="Mongue J. A."/>
            <person name="Jaron S. K."/>
        </authorList>
    </citation>
    <scope>NUCLEOTIDE SEQUENCE</scope>
</reference>
<gene>
    <name evidence="2" type="ORF">AFUS01_LOCUS25563</name>
</gene>
<feature type="transmembrane region" description="Helical" evidence="1">
    <location>
        <begin position="44"/>
        <end position="61"/>
    </location>
</feature>
<organism evidence="2 3">
    <name type="scientific">Allacma fusca</name>
    <dbReference type="NCBI Taxonomy" id="39272"/>
    <lineage>
        <taxon>Eukaryota</taxon>
        <taxon>Metazoa</taxon>
        <taxon>Ecdysozoa</taxon>
        <taxon>Arthropoda</taxon>
        <taxon>Hexapoda</taxon>
        <taxon>Collembola</taxon>
        <taxon>Symphypleona</taxon>
        <taxon>Sminthuridae</taxon>
        <taxon>Allacma</taxon>
    </lineage>
</organism>
<name>A0A8J2PIA5_9HEXA</name>
<keyword evidence="1" id="KW-0812">Transmembrane</keyword>
<evidence type="ECO:0000313" key="2">
    <source>
        <dbReference type="EMBL" id="CAG7787034.1"/>
    </source>
</evidence>
<evidence type="ECO:0000256" key="1">
    <source>
        <dbReference type="SAM" id="Phobius"/>
    </source>
</evidence>
<feature type="transmembrane region" description="Helical" evidence="1">
    <location>
        <begin position="189"/>
        <end position="212"/>
    </location>
</feature>
<evidence type="ECO:0000313" key="3">
    <source>
        <dbReference type="Proteomes" id="UP000708208"/>
    </source>
</evidence>
<keyword evidence="3" id="KW-1185">Reference proteome</keyword>
<proteinExistence type="predicted"/>
<sequence>MVSASSKRAFKKTVKFGQLLKVIPFSWDDSSDMVIYSNSRLQTGFWRFIVLYLYFQAGYQLRIVIKESGDPNVPFDSYLKLVLHFVSRLIGLLFHTFWVFQGRKMAHYIQQFFVLNDRFKEKYMSAAAEDKIKRCSRIMHGFVYFTVLQPVPVALTYVGEFRDRKYWQSVTIPHNIYPYFVPLCALDEYIISVFSIISAIVMGTVMYTTVIMTNIWTSQLRSVLFSGIIKNSVQLKIIFKIMCSKFEQID</sequence>
<feature type="transmembrane region" description="Helical" evidence="1">
    <location>
        <begin position="141"/>
        <end position="159"/>
    </location>
</feature>
<keyword evidence="1" id="KW-0472">Membrane</keyword>
<dbReference type="Proteomes" id="UP000708208">
    <property type="component" value="Unassembled WGS sequence"/>
</dbReference>
<accession>A0A8J2PIA5</accession>